<dbReference type="Gene3D" id="3.10.50.40">
    <property type="match status" value="1"/>
</dbReference>
<feature type="signal peptide" evidence="7">
    <location>
        <begin position="1"/>
        <end position="17"/>
    </location>
</feature>
<evidence type="ECO:0000259" key="8">
    <source>
        <dbReference type="PROSITE" id="PS50059"/>
    </source>
</evidence>
<dbReference type="InterPro" id="IPR046357">
    <property type="entry name" value="PPIase_dom_sf"/>
</dbReference>
<keyword evidence="4 5" id="KW-0413">Isomerase</keyword>
<organism evidence="9 10">
    <name type="scientific">Duganella zoogloeoides</name>
    <dbReference type="NCBI Taxonomy" id="75659"/>
    <lineage>
        <taxon>Bacteria</taxon>
        <taxon>Pseudomonadati</taxon>
        <taxon>Pseudomonadota</taxon>
        <taxon>Betaproteobacteria</taxon>
        <taxon>Burkholderiales</taxon>
        <taxon>Oxalobacteraceae</taxon>
        <taxon>Telluria group</taxon>
        <taxon>Duganella</taxon>
    </lineage>
</organism>
<dbReference type="EC" id="5.2.1.8" evidence="6"/>
<dbReference type="GO" id="GO:0003755">
    <property type="term" value="F:peptidyl-prolyl cis-trans isomerase activity"/>
    <property type="evidence" value="ECO:0007669"/>
    <property type="project" value="UniProtKB-EC"/>
</dbReference>
<keyword evidence="7" id="KW-0732">Signal</keyword>
<evidence type="ECO:0000256" key="5">
    <source>
        <dbReference type="PROSITE-ProRule" id="PRU00277"/>
    </source>
</evidence>
<proteinExistence type="inferred from homology"/>
<dbReference type="SUPFAM" id="SSF54534">
    <property type="entry name" value="FKBP-like"/>
    <property type="match status" value="1"/>
</dbReference>
<dbReference type="EMBL" id="CP140152">
    <property type="protein sequence ID" value="WQH06964.1"/>
    <property type="molecule type" value="Genomic_DNA"/>
</dbReference>
<dbReference type="InterPro" id="IPR001179">
    <property type="entry name" value="PPIase_FKBP_dom"/>
</dbReference>
<sequence length="156" mass="15570">MRHLFSSCAFGVALALAGCGGGGGGGDVAAPVAPTIPAVPDTITLQKIDNVVGTGALAVAGKTVYVHYTGWLYDATATSKKGAQFDSSAGRSPLDFVLAGGLVIKGFDEGVTGMRVGGKRTVMIPASMGYGATGAGNGAIPPNANLVFDIELVEVR</sequence>
<evidence type="ECO:0000256" key="4">
    <source>
        <dbReference type="ARBA" id="ARBA00023235"/>
    </source>
</evidence>
<evidence type="ECO:0000256" key="3">
    <source>
        <dbReference type="ARBA" id="ARBA00023110"/>
    </source>
</evidence>
<evidence type="ECO:0000313" key="10">
    <source>
        <dbReference type="Proteomes" id="UP001326110"/>
    </source>
</evidence>
<dbReference type="GeneID" id="43162773"/>
<evidence type="ECO:0000256" key="1">
    <source>
        <dbReference type="ARBA" id="ARBA00000971"/>
    </source>
</evidence>
<keyword evidence="3 5" id="KW-0697">Rotamase</keyword>
<accession>A0ABZ0Y5T9</accession>
<feature type="domain" description="PPIase FKBP-type" evidence="8">
    <location>
        <begin position="61"/>
        <end position="156"/>
    </location>
</feature>
<dbReference type="PANTHER" id="PTHR43811:SF19">
    <property type="entry name" value="39 KDA FK506-BINDING NUCLEAR PROTEIN"/>
    <property type="match status" value="1"/>
</dbReference>
<evidence type="ECO:0000256" key="7">
    <source>
        <dbReference type="SAM" id="SignalP"/>
    </source>
</evidence>
<dbReference type="PANTHER" id="PTHR43811">
    <property type="entry name" value="FKBP-TYPE PEPTIDYL-PROLYL CIS-TRANS ISOMERASE FKPA"/>
    <property type="match status" value="1"/>
</dbReference>
<comment type="similarity">
    <text evidence="2 6">Belongs to the FKBP-type PPIase family.</text>
</comment>
<comment type="catalytic activity">
    <reaction evidence="1 5 6">
        <text>[protein]-peptidylproline (omega=180) = [protein]-peptidylproline (omega=0)</text>
        <dbReference type="Rhea" id="RHEA:16237"/>
        <dbReference type="Rhea" id="RHEA-COMP:10747"/>
        <dbReference type="Rhea" id="RHEA-COMP:10748"/>
        <dbReference type="ChEBI" id="CHEBI:83833"/>
        <dbReference type="ChEBI" id="CHEBI:83834"/>
        <dbReference type="EC" id="5.2.1.8"/>
    </reaction>
</comment>
<evidence type="ECO:0000256" key="6">
    <source>
        <dbReference type="RuleBase" id="RU003915"/>
    </source>
</evidence>
<dbReference type="PROSITE" id="PS50059">
    <property type="entry name" value="FKBP_PPIASE"/>
    <property type="match status" value="1"/>
</dbReference>
<dbReference type="Proteomes" id="UP001326110">
    <property type="component" value="Chromosome"/>
</dbReference>
<feature type="chain" id="PRO_5047471299" description="Peptidyl-prolyl cis-trans isomerase" evidence="7">
    <location>
        <begin position="18"/>
        <end position="156"/>
    </location>
</feature>
<keyword evidence="10" id="KW-1185">Reference proteome</keyword>
<protein>
    <recommendedName>
        <fullName evidence="6">Peptidyl-prolyl cis-trans isomerase</fullName>
        <ecNumber evidence="6">5.2.1.8</ecNumber>
    </recommendedName>
</protein>
<name>A0ABZ0Y5T9_9BURK</name>
<evidence type="ECO:0000313" key="9">
    <source>
        <dbReference type="EMBL" id="WQH06964.1"/>
    </source>
</evidence>
<dbReference type="RefSeq" id="WP_026637120.1">
    <property type="nucleotide sequence ID" value="NZ_CP140152.1"/>
</dbReference>
<dbReference type="PROSITE" id="PS51257">
    <property type="entry name" value="PROKAR_LIPOPROTEIN"/>
    <property type="match status" value="1"/>
</dbReference>
<evidence type="ECO:0000256" key="2">
    <source>
        <dbReference type="ARBA" id="ARBA00006577"/>
    </source>
</evidence>
<reference evidence="9 10" key="1">
    <citation type="submission" date="2023-11" db="EMBL/GenBank/DDBJ databases">
        <title>MicrobeMod: A computational toolkit for identifying prokaryotic methylation and restriction-modification with nanopore sequencing.</title>
        <authorList>
            <person name="Crits-Christoph A."/>
            <person name="Kang S.C."/>
            <person name="Lee H."/>
            <person name="Ostrov N."/>
        </authorList>
    </citation>
    <scope>NUCLEOTIDE SEQUENCE [LARGE SCALE GENOMIC DNA]</scope>
    <source>
        <strain evidence="9 10">ATCC 25935</strain>
    </source>
</reference>
<dbReference type="Pfam" id="PF00254">
    <property type="entry name" value="FKBP_C"/>
    <property type="match status" value="1"/>
</dbReference>
<gene>
    <name evidence="9" type="ORF">SR858_11705</name>
</gene>